<sequence>MTDLHAISRAPMITGGLLGVFAHPDDETLGAGGVLASAASVGVGVGVVTATRGELGEILAPKLAHLADDRPALAHEREHELSRALSALGVRAHRFLDTQPGLAAKRPAHFTDSGMAWIRTGLAGPGTESAADALTSVPVEVAARLLATVVRRARPQVVITEEAHGSYGHPDHVHLHQVTMRAVELAADAAPSEEPDDPLSELDPWDVPVVGWIVEPETRYRAALRWLDAMVDRQPQFGTRGDALGTLAADHELPSLVVPDEQVDLTIDVKPVLPAVVQAMQAHRTQVQAVHLLDLTRQENRGLPVCGWYAVSNGILQPLLGTASLRLAPGRDRVEELSDPRTIDGLTRDRLAGTRGADRLAAFLGGTVA</sequence>
<keyword evidence="1" id="KW-0862">Zinc</keyword>
<dbReference type="Pfam" id="PF02585">
    <property type="entry name" value="PIG-L"/>
    <property type="match status" value="1"/>
</dbReference>
<dbReference type="PANTHER" id="PTHR12993">
    <property type="entry name" value="N-ACETYLGLUCOSAMINYL-PHOSPHATIDYLINOSITOL DE-N-ACETYLASE-RELATED"/>
    <property type="match status" value="1"/>
</dbReference>
<protein>
    <submittedName>
        <fullName evidence="2">N-acetyl-1-D-myo-inositol-2-amino-2-deoxy-alpha-D -glucopyranoside deacetylase</fullName>
    </submittedName>
</protein>
<dbReference type="EMBL" id="BAABBA010000017">
    <property type="protein sequence ID" value="GAA4288771.1"/>
    <property type="molecule type" value="Genomic_DNA"/>
</dbReference>
<dbReference type="Proteomes" id="UP001499841">
    <property type="component" value="Unassembled WGS sequence"/>
</dbReference>
<name>A0ABP8EXP6_9MICO</name>
<proteinExistence type="predicted"/>
<dbReference type="SUPFAM" id="SSF102588">
    <property type="entry name" value="LmbE-like"/>
    <property type="match status" value="1"/>
</dbReference>
<evidence type="ECO:0000313" key="2">
    <source>
        <dbReference type="EMBL" id="GAA4288771.1"/>
    </source>
</evidence>
<dbReference type="Gene3D" id="3.40.50.10320">
    <property type="entry name" value="LmbE-like"/>
    <property type="match status" value="1"/>
</dbReference>
<evidence type="ECO:0000313" key="3">
    <source>
        <dbReference type="Proteomes" id="UP001499841"/>
    </source>
</evidence>
<comment type="caution">
    <text evidence="2">The sequence shown here is derived from an EMBL/GenBank/DDBJ whole genome shotgun (WGS) entry which is preliminary data.</text>
</comment>
<accession>A0ABP8EXP6</accession>
<evidence type="ECO:0000256" key="1">
    <source>
        <dbReference type="ARBA" id="ARBA00022833"/>
    </source>
</evidence>
<dbReference type="PANTHER" id="PTHR12993:SF11">
    <property type="entry name" value="N-ACETYLGLUCOSAMINYL-PHOSPHATIDYLINOSITOL DE-N-ACETYLASE"/>
    <property type="match status" value="1"/>
</dbReference>
<organism evidence="2 3">
    <name type="scientific">Georgenia daeguensis</name>
    <dbReference type="NCBI Taxonomy" id="908355"/>
    <lineage>
        <taxon>Bacteria</taxon>
        <taxon>Bacillati</taxon>
        <taxon>Actinomycetota</taxon>
        <taxon>Actinomycetes</taxon>
        <taxon>Micrococcales</taxon>
        <taxon>Bogoriellaceae</taxon>
        <taxon>Georgenia</taxon>
    </lineage>
</organism>
<keyword evidence="3" id="KW-1185">Reference proteome</keyword>
<dbReference type="InterPro" id="IPR024078">
    <property type="entry name" value="LmbE-like_dom_sf"/>
</dbReference>
<reference evidence="3" key="1">
    <citation type="journal article" date="2019" name="Int. J. Syst. Evol. Microbiol.">
        <title>The Global Catalogue of Microorganisms (GCM) 10K type strain sequencing project: providing services to taxonomists for standard genome sequencing and annotation.</title>
        <authorList>
            <consortium name="The Broad Institute Genomics Platform"/>
            <consortium name="The Broad Institute Genome Sequencing Center for Infectious Disease"/>
            <person name="Wu L."/>
            <person name="Ma J."/>
        </authorList>
    </citation>
    <scope>NUCLEOTIDE SEQUENCE [LARGE SCALE GENOMIC DNA]</scope>
    <source>
        <strain evidence="3">JCM 17459</strain>
    </source>
</reference>
<dbReference type="RefSeq" id="WP_345043135.1">
    <property type="nucleotide sequence ID" value="NZ_BAABBA010000017.1"/>
</dbReference>
<dbReference type="InterPro" id="IPR003737">
    <property type="entry name" value="GlcNAc_PI_deacetylase-related"/>
</dbReference>
<gene>
    <name evidence="2" type="primary">mshB</name>
    <name evidence="2" type="ORF">GCM10022262_31310</name>
</gene>